<organism evidence="9 10">
    <name type="scientific">Salmo trutta</name>
    <name type="common">Brown trout</name>
    <dbReference type="NCBI Taxonomy" id="8032"/>
    <lineage>
        <taxon>Eukaryota</taxon>
        <taxon>Metazoa</taxon>
        <taxon>Chordata</taxon>
        <taxon>Craniata</taxon>
        <taxon>Vertebrata</taxon>
        <taxon>Euteleostomi</taxon>
        <taxon>Actinopterygii</taxon>
        <taxon>Neopterygii</taxon>
        <taxon>Teleostei</taxon>
        <taxon>Protacanthopterygii</taxon>
        <taxon>Salmoniformes</taxon>
        <taxon>Salmonidae</taxon>
        <taxon>Salmoninae</taxon>
        <taxon>Salmo</taxon>
    </lineage>
</organism>
<dbReference type="InterPro" id="IPR018494">
    <property type="entry name" value="Oxysterol-bd_CS"/>
</dbReference>
<evidence type="ECO:0000256" key="3">
    <source>
        <dbReference type="ARBA" id="ARBA00023055"/>
    </source>
</evidence>
<evidence type="ECO:0000256" key="7">
    <source>
        <dbReference type="SAM" id="MobiDB-lite"/>
    </source>
</evidence>
<dbReference type="InterPro" id="IPR011993">
    <property type="entry name" value="PH-like_dom_sf"/>
</dbReference>
<dbReference type="AlphaFoldDB" id="A0A673ZHK2"/>
<dbReference type="GeneTree" id="ENSGT00940000157880"/>
<feature type="compositionally biased region" description="Polar residues" evidence="7">
    <location>
        <begin position="617"/>
        <end position="629"/>
    </location>
</feature>
<keyword evidence="10" id="KW-1185">Reference proteome</keyword>
<dbReference type="PANTHER" id="PTHR10972">
    <property type="entry name" value="OXYSTEROL-BINDING PROTEIN-RELATED"/>
    <property type="match status" value="1"/>
</dbReference>
<dbReference type="Pfam" id="PF01237">
    <property type="entry name" value="Oxysterol_BP"/>
    <property type="match status" value="3"/>
</dbReference>
<dbReference type="InterPro" id="IPR000648">
    <property type="entry name" value="Oxysterol-bd"/>
</dbReference>
<proteinExistence type="inferred from homology"/>
<sequence length="954" mass="103979">MDKHPGSNTINPASCHGNPAARRLDGGGGGPCPHSLGSEAGTAGSRGGVSGDSGSTPHQTRKRRLEGVLNKYTNLLQGWQNRYFVLDPDIGQLQYFVNEHSKNQKPRGSLPLIGASVALSDELLHMFTVLSVTGEAYKLRASDAGEQQLWMSQMQLCARRHSDSSAKGRTRSFSLLPPPLSHHHPAPPVASSFISNTSSSPGTQRKPLYPGVGGVVTITHHRSPAAARRARTQNNQNYHPAPGRLSQVKEVMTQAEGQQKNLVNSIESLPSRGPLSSLDQDLLLLKATSAATLSCLGECLHMLQHNVSQVCQQLPSPVWGSVSTCCSTMSARYVSSYPLLSGGVSPHAAAQCQPGMSAATLSCLGECLHMLQHNVSQAAQHVTLGRSDSQDRSQSPIHKQTSSQSNSNISSQTHNHNHNQFKKQMSLDPNHFPTAPSDSFAGWPRSPSEKQVTNRGGTPLPHVPSPAHINKEVVINSVQAPPTPESIDPSEEMTDTEDSEEEDLGVREDQRNIILHLLSQLKLGMDLTRVVLPTFILEKRSLLEMYANFMAHPDMFLAITTGTSPEERIVRFVEYYLTAFHEGRKGAVAKKPYNPILGESFRCSWDVPRERVHPLRTMSSVPNTNTKPTSNPAPNPASSSRGSSPNPASSSRGSSPNPASSSRGSSPNPASSSRGSSPNPASSSRGLSPNPASSSRASRRTGTESGGAQAEDCYRVRFVAEQVSHHPPVTGFYCECKERNMCVNTHVWTRSKFMGMSIGVSMVGEGVLRLLEHDEEYVFTLPCAYARSILTVPWVELGGKVTISCAKSGYSATVTFHTKPFYGGKIHRVTAEVKHNPTGTIVCKAQGEWNGTLEFTYSSGETKVINTSKLPVIRKKIRPMDKQGHSESRRLWQHVTSALRSGNIDSATEHKHCLEERQRAEGRQRAASNTPWKPKYFIKEGEGWVYHNPLWKTH</sequence>
<dbReference type="PROSITE" id="PS50003">
    <property type="entry name" value="PH_DOMAIN"/>
    <property type="match status" value="1"/>
</dbReference>
<keyword evidence="1 6" id="KW-0813">Transport</keyword>
<evidence type="ECO:0000256" key="2">
    <source>
        <dbReference type="ARBA" id="ARBA00022553"/>
    </source>
</evidence>
<keyword evidence="4" id="KW-0446">Lipid-binding</keyword>
<keyword evidence="2" id="KW-0597">Phosphoprotein</keyword>
<evidence type="ECO:0000259" key="8">
    <source>
        <dbReference type="PROSITE" id="PS50003"/>
    </source>
</evidence>
<comment type="similarity">
    <text evidence="5">Belongs to the OSBP family.</text>
</comment>
<dbReference type="GO" id="GO:0005829">
    <property type="term" value="C:cytosol"/>
    <property type="evidence" value="ECO:0007669"/>
    <property type="project" value="TreeGrafter"/>
</dbReference>
<feature type="compositionally biased region" description="Acidic residues" evidence="7">
    <location>
        <begin position="488"/>
        <end position="503"/>
    </location>
</feature>
<keyword evidence="3 6" id="KW-0445">Lipid transport</keyword>
<feature type="domain" description="PH" evidence="8">
    <location>
        <begin position="62"/>
        <end position="159"/>
    </location>
</feature>
<evidence type="ECO:0000313" key="9">
    <source>
        <dbReference type="Ensembl" id="ENSSTUP00000046262.1"/>
    </source>
</evidence>
<dbReference type="SUPFAM" id="SSF144000">
    <property type="entry name" value="Oxysterol-binding protein-like"/>
    <property type="match status" value="1"/>
</dbReference>
<dbReference type="FunFam" id="2.40.160.120:FF:000002">
    <property type="entry name" value="Oxysterol-binding protein"/>
    <property type="match status" value="1"/>
</dbReference>
<dbReference type="OMA" id="QCENESR"/>
<reference evidence="9" key="2">
    <citation type="submission" date="2025-09" db="UniProtKB">
        <authorList>
            <consortium name="Ensembl"/>
        </authorList>
    </citation>
    <scope>IDENTIFICATION</scope>
</reference>
<dbReference type="PANTHER" id="PTHR10972:SF47">
    <property type="entry name" value="OXYSTEROL-BINDING PROTEIN-RELATED PROTEIN 10"/>
    <property type="match status" value="1"/>
</dbReference>
<dbReference type="Gene3D" id="2.40.160.120">
    <property type="match status" value="1"/>
</dbReference>
<evidence type="ECO:0000256" key="1">
    <source>
        <dbReference type="ARBA" id="ARBA00022448"/>
    </source>
</evidence>
<dbReference type="SMART" id="SM00233">
    <property type="entry name" value="PH"/>
    <property type="match status" value="1"/>
</dbReference>
<feature type="region of interest" description="Disordered" evidence="7">
    <location>
        <begin position="162"/>
        <end position="210"/>
    </location>
</feature>
<dbReference type="Gene3D" id="2.30.29.30">
    <property type="entry name" value="Pleckstrin-homology domain (PH domain)/Phosphotyrosine-binding domain (PTB)"/>
    <property type="match status" value="1"/>
</dbReference>
<feature type="region of interest" description="Disordered" evidence="7">
    <location>
        <begin position="614"/>
        <end position="708"/>
    </location>
</feature>
<feature type="region of interest" description="Disordered" evidence="7">
    <location>
        <begin position="1"/>
        <end position="61"/>
    </location>
</feature>
<evidence type="ECO:0000256" key="4">
    <source>
        <dbReference type="ARBA" id="ARBA00023121"/>
    </source>
</evidence>
<dbReference type="Proteomes" id="UP000472277">
    <property type="component" value="Unassembled WGS sequence"/>
</dbReference>
<dbReference type="GO" id="GO:0015485">
    <property type="term" value="F:cholesterol binding"/>
    <property type="evidence" value="ECO:0007669"/>
    <property type="project" value="TreeGrafter"/>
</dbReference>
<dbReference type="Gene3D" id="1.10.287.2720">
    <property type="match status" value="1"/>
</dbReference>
<feature type="compositionally biased region" description="Polar residues" evidence="7">
    <location>
        <begin position="194"/>
        <end position="203"/>
    </location>
</feature>
<dbReference type="InParanoid" id="A0A673ZHK2"/>
<feature type="compositionally biased region" description="Low complexity" evidence="7">
    <location>
        <begin position="400"/>
        <end position="414"/>
    </location>
</feature>
<evidence type="ECO:0000256" key="6">
    <source>
        <dbReference type="RuleBase" id="RU003845"/>
    </source>
</evidence>
<dbReference type="Ensembl" id="ENSSTUT00000048274.1">
    <property type="protein sequence ID" value="ENSSTUP00000046262.1"/>
    <property type="gene ID" value="ENSSTUG00000019487.1"/>
</dbReference>
<dbReference type="SUPFAM" id="SSF50729">
    <property type="entry name" value="PH domain-like"/>
    <property type="match status" value="1"/>
</dbReference>
<dbReference type="Gene3D" id="3.30.70.3490">
    <property type="match status" value="1"/>
</dbReference>
<dbReference type="Pfam" id="PF00169">
    <property type="entry name" value="PH"/>
    <property type="match status" value="1"/>
</dbReference>
<feature type="compositionally biased region" description="Low complexity" evidence="7">
    <location>
        <begin position="630"/>
        <end position="696"/>
    </location>
</feature>
<evidence type="ECO:0000256" key="5">
    <source>
        <dbReference type="RuleBase" id="RU003844"/>
    </source>
</evidence>
<dbReference type="FunFam" id="3.30.70.3490:FF:000001">
    <property type="entry name" value="Oxysterol-binding protein"/>
    <property type="match status" value="1"/>
</dbReference>
<dbReference type="FunCoup" id="A0A673ZHK2">
    <property type="interactions" value="417"/>
</dbReference>
<dbReference type="FunFam" id="1.10.287.2720:FF:000001">
    <property type="entry name" value="Oxysterol-binding OBPalpha"/>
    <property type="match status" value="1"/>
</dbReference>
<accession>A0A673ZHK2</accession>
<dbReference type="InterPro" id="IPR001849">
    <property type="entry name" value="PH_domain"/>
</dbReference>
<feature type="compositionally biased region" description="Polar residues" evidence="7">
    <location>
        <begin position="1"/>
        <end position="12"/>
    </location>
</feature>
<feature type="region of interest" description="Disordered" evidence="7">
    <location>
        <begin position="381"/>
        <end position="504"/>
    </location>
</feature>
<dbReference type="GO" id="GO:0016020">
    <property type="term" value="C:membrane"/>
    <property type="evidence" value="ECO:0007669"/>
    <property type="project" value="TreeGrafter"/>
</dbReference>
<name>A0A673ZHK2_SALTR</name>
<dbReference type="GO" id="GO:0006869">
    <property type="term" value="P:lipid transport"/>
    <property type="evidence" value="ECO:0007669"/>
    <property type="project" value="UniProtKB-KW"/>
</dbReference>
<dbReference type="CDD" id="cd13291">
    <property type="entry name" value="PH_ORP10_ORP11"/>
    <property type="match status" value="1"/>
</dbReference>
<reference evidence="9" key="1">
    <citation type="submission" date="2025-08" db="UniProtKB">
        <authorList>
            <consortium name="Ensembl"/>
        </authorList>
    </citation>
    <scope>IDENTIFICATION</scope>
</reference>
<dbReference type="PROSITE" id="PS01013">
    <property type="entry name" value="OSBP"/>
    <property type="match status" value="1"/>
</dbReference>
<evidence type="ECO:0000313" key="10">
    <source>
        <dbReference type="Proteomes" id="UP000472277"/>
    </source>
</evidence>
<protein>
    <recommendedName>
        <fullName evidence="6">Oxysterol-binding protein</fullName>
    </recommendedName>
</protein>
<dbReference type="InterPro" id="IPR037239">
    <property type="entry name" value="OSBP_sf"/>
</dbReference>
<gene>
    <name evidence="9" type="primary">OSBPL10</name>
    <name evidence="9" type="synonym">osbpl10b</name>
</gene>